<dbReference type="EMBL" id="JBHRWW010000004">
    <property type="protein sequence ID" value="MFC3688299.1"/>
    <property type="molecule type" value="Genomic_DNA"/>
</dbReference>
<dbReference type="CDD" id="cd04873">
    <property type="entry name" value="ACT_UUR-ACR-like"/>
    <property type="match status" value="1"/>
</dbReference>
<keyword evidence="3" id="KW-0677">Repeat</keyword>
<dbReference type="EC" id="3.1.4.-" evidence="7"/>
<gene>
    <name evidence="7" type="primary">glnD</name>
    <name evidence="10" type="ORF">ACFOLH_08095</name>
</gene>
<organism evidence="10 11">
    <name type="scientific">Aquipuribacter hungaricus</name>
    <dbReference type="NCBI Taxonomy" id="545624"/>
    <lineage>
        <taxon>Bacteria</taxon>
        <taxon>Bacillati</taxon>
        <taxon>Actinomycetota</taxon>
        <taxon>Actinomycetes</taxon>
        <taxon>Micrococcales</taxon>
        <taxon>Intrasporangiaceae</taxon>
        <taxon>Aquipuribacter</taxon>
    </lineage>
</organism>
<dbReference type="RefSeq" id="WP_376984133.1">
    <property type="nucleotide sequence ID" value="NZ_JBHRWW010000004.1"/>
</dbReference>
<dbReference type="InterPro" id="IPR002934">
    <property type="entry name" value="Polymerase_NTP_transf_dom"/>
</dbReference>
<dbReference type="InterPro" id="IPR010043">
    <property type="entry name" value="UTase/UR"/>
</dbReference>
<dbReference type="SUPFAM" id="SSF55021">
    <property type="entry name" value="ACT-like"/>
    <property type="match status" value="2"/>
</dbReference>
<feature type="region of interest" description="Uridylyltransferase" evidence="7">
    <location>
        <begin position="1"/>
        <end position="328"/>
    </location>
</feature>
<keyword evidence="6 7" id="KW-0511">Multifunctional enzyme</keyword>
<dbReference type="EC" id="2.7.7.59" evidence="7"/>
<dbReference type="InterPro" id="IPR003607">
    <property type="entry name" value="HD/PDEase_dom"/>
</dbReference>
<dbReference type="NCBIfam" id="NF002895">
    <property type="entry name" value="PRK03381.1"/>
    <property type="match status" value="1"/>
</dbReference>
<dbReference type="GO" id="GO:0008773">
    <property type="term" value="F:[protein-PII] uridylyltransferase activity"/>
    <property type="evidence" value="ECO:0007669"/>
    <property type="project" value="UniProtKB-EC"/>
</dbReference>
<proteinExistence type="inferred from homology"/>
<accession>A0ABV7WEQ3</accession>
<keyword evidence="1 7" id="KW-0808">Transferase</keyword>
<evidence type="ECO:0000256" key="2">
    <source>
        <dbReference type="ARBA" id="ARBA00022695"/>
    </source>
</evidence>
<feature type="domain" description="ACT" evidence="8">
    <location>
        <begin position="627"/>
        <end position="713"/>
    </location>
</feature>
<dbReference type="Proteomes" id="UP001595685">
    <property type="component" value="Unassembled WGS sequence"/>
</dbReference>
<keyword evidence="2 7" id="KW-0548">Nucleotidyltransferase</keyword>
<name>A0ABV7WEQ3_9MICO</name>
<dbReference type="Gene3D" id="1.10.3090.10">
    <property type="entry name" value="cca-adding enzyme, domain 2"/>
    <property type="match status" value="1"/>
</dbReference>
<keyword evidence="5 7" id="KW-0460">Magnesium</keyword>
<dbReference type="Pfam" id="PF01909">
    <property type="entry name" value="NTP_transf_2"/>
    <property type="match status" value="1"/>
</dbReference>
<comment type="catalytic activity">
    <reaction evidence="7">
        <text>[protein-PII]-L-tyrosine + UTP = [protein-PII]-uridylyl-L-tyrosine + diphosphate</text>
        <dbReference type="Rhea" id="RHEA:13673"/>
        <dbReference type="Rhea" id="RHEA-COMP:12147"/>
        <dbReference type="Rhea" id="RHEA-COMP:12148"/>
        <dbReference type="ChEBI" id="CHEBI:33019"/>
        <dbReference type="ChEBI" id="CHEBI:46398"/>
        <dbReference type="ChEBI" id="CHEBI:46858"/>
        <dbReference type="ChEBI" id="CHEBI:90602"/>
        <dbReference type="EC" id="2.7.7.59"/>
    </reaction>
</comment>
<comment type="domain">
    <text evidence="7">Has four distinct domains: an N-terminal nucleotidyltransferase (NT) domain responsible for UTase activity, a central HD domain that encodes UR activity, and two C-terminal ACT domains that seem to have a role in glutamine sensing.</text>
</comment>
<dbReference type="PIRSF" id="PIRSF006288">
    <property type="entry name" value="PII_uridyltransf"/>
    <property type="match status" value="1"/>
</dbReference>
<feature type="domain" description="ACT" evidence="8">
    <location>
        <begin position="732"/>
        <end position="812"/>
    </location>
</feature>
<dbReference type="SMART" id="SM00471">
    <property type="entry name" value="HDc"/>
    <property type="match status" value="1"/>
</dbReference>
<evidence type="ECO:0000256" key="1">
    <source>
        <dbReference type="ARBA" id="ARBA00022679"/>
    </source>
</evidence>
<dbReference type="SUPFAM" id="SSF81301">
    <property type="entry name" value="Nucleotidyltransferase"/>
    <property type="match status" value="1"/>
</dbReference>
<dbReference type="SUPFAM" id="SSF109604">
    <property type="entry name" value="HD-domain/PDEase-like"/>
    <property type="match status" value="1"/>
</dbReference>
<feature type="domain" description="HD" evidence="9">
    <location>
        <begin position="443"/>
        <end position="549"/>
    </location>
</feature>
<dbReference type="Pfam" id="PF01966">
    <property type="entry name" value="HD"/>
    <property type="match status" value="1"/>
</dbReference>
<comment type="function">
    <text evidence="7">Modifies, by uridylylation and deuridylylation, the PII regulatory proteins (GlnB and homologs), in response to the nitrogen status of the cell that GlnD senses through the glutamine level. Under low glutamine levels, catalyzes the conversion of the PII proteins and UTP to PII-UMP and PPi, while under higher glutamine levels, GlnD hydrolyzes PII-UMP to PII and UMP (deuridylylation). Thus, controls uridylylation state and activity of the PII proteins, and plays an important role in the regulation of nitrogen metabolism.</text>
</comment>
<dbReference type="InterPro" id="IPR045865">
    <property type="entry name" value="ACT-like_dom_sf"/>
</dbReference>
<dbReference type="InterPro" id="IPR002912">
    <property type="entry name" value="ACT_dom"/>
</dbReference>
<dbReference type="InterPro" id="IPR043519">
    <property type="entry name" value="NT_sf"/>
</dbReference>
<sequence length="812" mass="85589">MSRTSPSGPVQGPLPRDMAKDLLAASVRSALTGAARRRAHSDLVVSRLGDVWQHALRTTGLGTPGEDEDALVGPPGVALAMVGSLARGDSGPASDVDLLLLHEGRRLPVERLGELADALWYPLWDAGVRLDHSVRTIAQCREVAAADLAAAVGLLDVALVAGDASLVSHARTVLLGDWRASARRRLPQVLDSLAERAQRHGDLAYLLEPDLKESRGGLRDVTTLRAMSASWLTDRPHGPGIEAGHTLLLDARDALQMVTGRPGDRLGLADQDAVAAVLGLADADALLARTAEVGRTIAYAVDTTVRRARQSLPQRRWRPGPRRPSLRPLGHGLVEHDGELVLGVGTSPAADPSLALRAAATAARAGLPLSPVTAEHLGAASPILPEPWPAAAREAFVELLASGDALPGVWESLDLEGLVTRWLPEWGPVRNRPQRNAVHRWTVDRHQVQTCVEAQRFLRDVSRPDLLLLACLLHDLGKRPGARDHARTGAPLARAVAARTGLTPADADVVERLVREHLTLVDLATRRDPDDPSTVEALVTAVGGRADVLTLLRALTEADALAAGPAAWSPWRARLVDDLVQRARALLRGEPAPGPAPLTEAEAALVRDAAADGTSRFSVSELEGLLAVTVVAPDRGGLFADIAGVLAVHRLGVRSALVRTLDGTAVDTWWVEAAGEVPDPAVLRVSLQRLEAGDTTVLERLARRDASVRLRRSAGDRPAVVVVPDASASATVLEVRSQDRPGLLSALGRALVVEGVDVRSAHVATHAGQAVDVLYVVEATTGAPLSPPRVGAVVAALVEAADPDLAASTVGR</sequence>
<evidence type="ECO:0000256" key="3">
    <source>
        <dbReference type="ARBA" id="ARBA00022737"/>
    </source>
</evidence>
<protein>
    <recommendedName>
        <fullName evidence="7">Bifunctional uridylyltransferase/uridylyl-removing enzyme</fullName>
        <shortName evidence="7">UTase/UR</shortName>
    </recommendedName>
    <alternativeName>
        <fullName evidence="7">Bifunctional [protein-PII] modification enzyme</fullName>
    </alternativeName>
    <alternativeName>
        <fullName evidence="7">Bifunctional nitrogen sensor protein</fullName>
    </alternativeName>
    <domain>
        <recommendedName>
            <fullName evidence="7">[Protein-PII] uridylyltransferase</fullName>
            <shortName evidence="7">PII uridylyltransferase</shortName>
            <shortName evidence="7">UTase</shortName>
            <ecNumber evidence="7">2.7.7.59</ecNumber>
        </recommendedName>
    </domain>
    <domain>
        <recommendedName>
            <fullName evidence="7">[Protein-PII]-UMP uridylyl-removing enzyme</fullName>
            <shortName evidence="7">UR</shortName>
            <ecNumber evidence="7">3.1.4.-</ecNumber>
        </recommendedName>
    </domain>
</protein>
<evidence type="ECO:0000256" key="4">
    <source>
        <dbReference type="ARBA" id="ARBA00022801"/>
    </source>
</evidence>
<dbReference type="InterPro" id="IPR006674">
    <property type="entry name" value="HD_domain"/>
</dbReference>
<evidence type="ECO:0000256" key="5">
    <source>
        <dbReference type="ARBA" id="ARBA00022842"/>
    </source>
</evidence>
<keyword evidence="11" id="KW-1185">Reference proteome</keyword>
<reference evidence="11" key="1">
    <citation type="journal article" date="2019" name="Int. J. Syst. Evol. Microbiol.">
        <title>The Global Catalogue of Microorganisms (GCM) 10K type strain sequencing project: providing services to taxonomists for standard genome sequencing and annotation.</title>
        <authorList>
            <consortium name="The Broad Institute Genomics Platform"/>
            <consortium name="The Broad Institute Genome Sequencing Center for Infectious Disease"/>
            <person name="Wu L."/>
            <person name="Ma J."/>
        </authorList>
    </citation>
    <scope>NUCLEOTIDE SEQUENCE [LARGE SCALE GENOMIC DNA]</scope>
    <source>
        <strain evidence="11">NCAIM B.02333</strain>
    </source>
</reference>
<evidence type="ECO:0000259" key="9">
    <source>
        <dbReference type="PROSITE" id="PS51831"/>
    </source>
</evidence>
<evidence type="ECO:0000256" key="6">
    <source>
        <dbReference type="ARBA" id="ARBA00023268"/>
    </source>
</evidence>
<dbReference type="PROSITE" id="PS51831">
    <property type="entry name" value="HD"/>
    <property type="match status" value="1"/>
</dbReference>
<comment type="similarity">
    <text evidence="7">Belongs to the GlnD family.</text>
</comment>
<comment type="caution">
    <text evidence="7">Lacks conserved residue(s) required for the propagation of feature annotation.</text>
</comment>
<evidence type="ECO:0000313" key="10">
    <source>
        <dbReference type="EMBL" id="MFC3688299.1"/>
    </source>
</evidence>
<comment type="catalytic activity">
    <reaction evidence="7">
        <text>[protein-PII]-uridylyl-L-tyrosine + H2O = [protein-PII]-L-tyrosine + UMP + H(+)</text>
        <dbReference type="Rhea" id="RHEA:48600"/>
        <dbReference type="Rhea" id="RHEA-COMP:12147"/>
        <dbReference type="Rhea" id="RHEA-COMP:12148"/>
        <dbReference type="ChEBI" id="CHEBI:15377"/>
        <dbReference type="ChEBI" id="CHEBI:15378"/>
        <dbReference type="ChEBI" id="CHEBI:46858"/>
        <dbReference type="ChEBI" id="CHEBI:57865"/>
        <dbReference type="ChEBI" id="CHEBI:90602"/>
    </reaction>
</comment>
<dbReference type="SUPFAM" id="SSF81593">
    <property type="entry name" value="Nucleotidyltransferase substrate binding subunit/domain"/>
    <property type="match status" value="1"/>
</dbReference>
<evidence type="ECO:0000259" key="8">
    <source>
        <dbReference type="PROSITE" id="PS51671"/>
    </source>
</evidence>
<dbReference type="PANTHER" id="PTHR47320">
    <property type="entry name" value="BIFUNCTIONAL URIDYLYLTRANSFERASE/URIDYLYL-REMOVING ENZYME"/>
    <property type="match status" value="1"/>
</dbReference>
<comment type="cofactor">
    <cofactor evidence="7">
        <name>Mg(2+)</name>
        <dbReference type="ChEBI" id="CHEBI:18420"/>
    </cofactor>
</comment>
<dbReference type="InterPro" id="IPR013546">
    <property type="entry name" value="PII_UdlTrfase/GS_AdlTrfase"/>
</dbReference>
<comment type="caution">
    <text evidence="10">The sequence shown here is derived from an EMBL/GenBank/DDBJ whole genome shotgun (WGS) entry which is preliminary data.</text>
</comment>
<dbReference type="PROSITE" id="PS51671">
    <property type="entry name" value="ACT"/>
    <property type="match status" value="2"/>
</dbReference>
<keyword evidence="4 7" id="KW-0378">Hydrolase</keyword>
<dbReference type="Pfam" id="PF08335">
    <property type="entry name" value="GlnD_UR_UTase"/>
    <property type="match status" value="1"/>
</dbReference>
<dbReference type="HAMAP" id="MF_00277">
    <property type="entry name" value="PII_uridylyl_transf"/>
    <property type="match status" value="1"/>
</dbReference>
<comment type="activity regulation">
    <text evidence="7">Uridylyltransferase (UTase) activity is inhibited by glutamine, while glutamine activates uridylyl-removing (UR) activity.</text>
</comment>
<evidence type="ECO:0000256" key="7">
    <source>
        <dbReference type="HAMAP-Rule" id="MF_00277"/>
    </source>
</evidence>
<evidence type="ECO:0000313" key="11">
    <source>
        <dbReference type="Proteomes" id="UP001595685"/>
    </source>
</evidence>
<dbReference type="PANTHER" id="PTHR47320:SF1">
    <property type="entry name" value="BIFUNCTIONAL URIDYLYLTRANSFERASE_URIDYLYL-REMOVING ENZYME"/>
    <property type="match status" value="1"/>
</dbReference>